<dbReference type="SUPFAM" id="SSF88946">
    <property type="entry name" value="Sigma2 domain of RNA polymerase sigma factors"/>
    <property type="match status" value="1"/>
</dbReference>
<feature type="domain" description="RNA polymerase sigma factor 70 region 4 type 2" evidence="7">
    <location>
        <begin position="110"/>
        <end position="160"/>
    </location>
</feature>
<evidence type="ECO:0000313" key="9">
    <source>
        <dbReference type="Proteomes" id="UP000190341"/>
    </source>
</evidence>
<protein>
    <submittedName>
        <fullName evidence="8">RNA polymerase sigma-70 factor, ECF subfamily</fullName>
    </submittedName>
</protein>
<dbReference type="GO" id="GO:0006352">
    <property type="term" value="P:DNA-templated transcription initiation"/>
    <property type="evidence" value="ECO:0007669"/>
    <property type="project" value="InterPro"/>
</dbReference>
<dbReference type="InterPro" id="IPR014284">
    <property type="entry name" value="RNA_pol_sigma-70_dom"/>
</dbReference>
<dbReference type="NCBIfam" id="TIGR02937">
    <property type="entry name" value="sigma70-ECF"/>
    <property type="match status" value="1"/>
</dbReference>
<evidence type="ECO:0000256" key="4">
    <source>
        <dbReference type="ARBA" id="ARBA00023163"/>
    </source>
</evidence>
<evidence type="ECO:0000259" key="7">
    <source>
        <dbReference type="Pfam" id="PF08281"/>
    </source>
</evidence>
<dbReference type="InterPro" id="IPR013324">
    <property type="entry name" value="RNA_pol_sigma_r3/r4-like"/>
</dbReference>
<gene>
    <name evidence="8" type="ORF">SAMN06296058_1689</name>
</gene>
<reference evidence="8 9" key="1">
    <citation type="submission" date="2017-02" db="EMBL/GenBank/DDBJ databases">
        <authorList>
            <person name="Peterson S.W."/>
        </authorList>
    </citation>
    <scope>NUCLEOTIDE SEQUENCE [LARGE SCALE GENOMIC DNA]</scope>
    <source>
        <strain evidence="8 9">P15</strain>
    </source>
</reference>
<evidence type="ECO:0000256" key="3">
    <source>
        <dbReference type="ARBA" id="ARBA00023082"/>
    </source>
</evidence>
<dbReference type="OrthoDB" id="9794372at2"/>
<dbReference type="AlphaFoldDB" id="A0A1T5KGL1"/>
<evidence type="ECO:0000256" key="5">
    <source>
        <dbReference type="SAM" id="MobiDB-lite"/>
    </source>
</evidence>
<dbReference type="InterPro" id="IPR039425">
    <property type="entry name" value="RNA_pol_sigma-70-like"/>
</dbReference>
<feature type="region of interest" description="Disordered" evidence="5">
    <location>
        <begin position="173"/>
        <end position="195"/>
    </location>
</feature>
<dbReference type="EMBL" id="FUZV01000001">
    <property type="protein sequence ID" value="SKC62761.1"/>
    <property type="molecule type" value="Genomic_DNA"/>
</dbReference>
<accession>A0A1T5KGL1</accession>
<proteinExistence type="inferred from homology"/>
<dbReference type="GO" id="GO:0003677">
    <property type="term" value="F:DNA binding"/>
    <property type="evidence" value="ECO:0007669"/>
    <property type="project" value="InterPro"/>
</dbReference>
<keyword evidence="9" id="KW-1185">Reference proteome</keyword>
<dbReference type="CDD" id="cd06171">
    <property type="entry name" value="Sigma70_r4"/>
    <property type="match status" value="1"/>
</dbReference>
<sequence>MSESLDAWFAHEILIHEEALVAYLRRCWPHRDEVHDLRQEIYVRVYEAAGKSRPTLPKSFLFTTARHLMTDRVRRSRVVSIETMGDLEPTNVLVDEVSPERWCGGRQVLKRLSEAFDRLPDRCREVVWLRRVEELPQKEVAQRMGISEKTVEKHMAKGIRLIAEHFYGGAGARTHAMESARAPRQGQGHGQQQAD</sequence>
<feature type="domain" description="RNA polymerase sigma-70 region 2" evidence="6">
    <location>
        <begin position="16"/>
        <end position="77"/>
    </location>
</feature>
<evidence type="ECO:0000256" key="2">
    <source>
        <dbReference type="ARBA" id="ARBA00023015"/>
    </source>
</evidence>
<dbReference type="Gene3D" id="1.10.10.10">
    <property type="entry name" value="Winged helix-like DNA-binding domain superfamily/Winged helix DNA-binding domain"/>
    <property type="match status" value="1"/>
</dbReference>
<dbReference type="Gene3D" id="1.10.1740.10">
    <property type="match status" value="1"/>
</dbReference>
<dbReference type="Proteomes" id="UP000190341">
    <property type="component" value="Unassembled WGS sequence"/>
</dbReference>
<dbReference type="Pfam" id="PF08281">
    <property type="entry name" value="Sigma70_r4_2"/>
    <property type="match status" value="1"/>
</dbReference>
<dbReference type="SUPFAM" id="SSF88659">
    <property type="entry name" value="Sigma3 and sigma4 domains of RNA polymerase sigma factors"/>
    <property type="match status" value="1"/>
</dbReference>
<evidence type="ECO:0000259" key="6">
    <source>
        <dbReference type="Pfam" id="PF04542"/>
    </source>
</evidence>
<dbReference type="STRING" id="428993.SAMN06296058_1689"/>
<keyword evidence="4" id="KW-0804">Transcription</keyword>
<comment type="similarity">
    <text evidence="1">Belongs to the sigma-70 factor family. ECF subfamily.</text>
</comment>
<evidence type="ECO:0000313" key="8">
    <source>
        <dbReference type="EMBL" id="SKC62761.1"/>
    </source>
</evidence>
<evidence type="ECO:0000256" key="1">
    <source>
        <dbReference type="ARBA" id="ARBA00010641"/>
    </source>
</evidence>
<name>A0A1T5KGL1_9GAMM</name>
<dbReference type="RefSeq" id="WP_079723960.1">
    <property type="nucleotide sequence ID" value="NZ_BMCL01000002.1"/>
</dbReference>
<keyword evidence="3" id="KW-0731">Sigma factor</keyword>
<dbReference type="InterPro" id="IPR013249">
    <property type="entry name" value="RNA_pol_sigma70_r4_t2"/>
</dbReference>
<dbReference type="Pfam" id="PF04542">
    <property type="entry name" value="Sigma70_r2"/>
    <property type="match status" value="1"/>
</dbReference>
<dbReference type="InterPro" id="IPR036388">
    <property type="entry name" value="WH-like_DNA-bd_sf"/>
</dbReference>
<dbReference type="InterPro" id="IPR013325">
    <property type="entry name" value="RNA_pol_sigma_r2"/>
</dbReference>
<dbReference type="PANTHER" id="PTHR43133">
    <property type="entry name" value="RNA POLYMERASE ECF-TYPE SIGMA FACTO"/>
    <property type="match status" value="1"/>
</dbReference>
<dbReference type="GO" id="GO:0016987">
    <property type="term" value="F:sigma factor activity"/>
    <property type="evidence" value="ECO:0007669"/>
    <property type="project" value="UniProtKB-KW"/>
</dbReference>
<organism evidence="8 9">
    <name type="scientific">Pseudoxanthomonas indica</name>
    <dbReference type="NCBI Taxonomy" id="428993"/>
    <lineage>
        <taxon>Bacteria</taxon>
        <taxon>Pseudomonadati</taxon>
        <taxon>Pseudomonadota</taxon>
        <taxon>Gammaproteobacteria</taxon>
        <taxon>Lysobacterales</taxon>
        <taxon>Lysobacteraceae</taxon>
        <taxon>Pseudoxanthomonas</taxon>
    </lineage>
</organism>
<dbReference type="InterPro" id="IPR007627">
    <property type="entry name" value="RNA_pol_sigma70_r2"/>
</dbReference>
<dbReference type="PANTHER" id="PTHR43133:SF63">
    <property type="entry name" value="RNA POLYMERASE SIGMA FACTOR FECI-RELATED"/>
    <property type="match status" value="1"/>
</dbReference>
<keyword evidence="2" id="KW-0805">Transcription regulation</keyword>